<accession>A0A812IC96</accession>
<comment type="similarity">
    <text evidence="4">Belongs to the PPP phosphatase family.</text>
</comment>
<keyword evidence="3" id="KW-0464">Manganese</keyword>
<dbReference type="PROSITE" id="PS00125">
    <property type="entry name" value="SER_THR_PHOSPHATASE"/>
    <property type="match status" value="1"/>
</dbReference>
<evidence type="ECO:0000256" key="2">
    <source>
        <dbReference type="ARBA" id="ARBA00022801"/>
    </source>
</evidence>
<dbReference type="Pfam" id="PF00149">
    <property type="entry name" value="Metallophos"/>
    <property type="match status" value="1"/>
</dbReference>
<dbReference type="InterPro" id="IPR006186">
    <property type="entry name" value="Ser/Thr-sp_prot-phosphatase"/>
</dbReference>
<evidence type="ECO:0000259" key="5">
    <source>
        <dbReference type="PROSITE" id="PS00125"/>
    </source>
</evidence>
<dbReference type="PRINTS" id="PR00114">
    <property type="entry name" value="STPHPHTASE"/>
</dbReference>
<organism evidence="6 7">
    <name type="scientific">Symbiodinium natans</name>
    <dbReference type="NCBI Taxonomy" id="878477"/>
    <lineage>
        <taxon>Eukaryota</taxon>
        <taxon>Sar</taxon>
        <taxon>Alveolata</taxon>
        <taxon>Dinophyceae</taxon>
        <taxon>Suessiales</taxon>
        <taxon>Symbiodiniaceae</taxon>
        <taxon>Symbiodinium</taxon>
    </lineage>
</organism>
<keyword evidence="1" id="KW-0479">Metal-binding</keyword>
<evidence type="ECO:0000256" key="4">
    <source>
        <dbReference type="RuleBase" id="RU004273"/>
    </source>
</evidence>
<evidence type="ECO:0000256" key="3">
    <source>
        <dbReference type="ARBA" id="ARBA00023211"/>
    </source>
</evidence>
<dbReference type="EMBL" id="CAJNDS010000219">
    <property type="protein sequence ID" value="CAE7029648.1"/>
    <property type="molecule type" value="Genomic_DNA"/>
</dbReference>
<keyword evidence="2 4" id="KW-0378">Hydrolase</keyword>
<keyword evidence="7" id="KW-1185">Reference proteome</keyword>
<dbReference type="OrthoDB" id="429197at2759"/>
<evidence type="ECO:0000313" key="6">
    <source>
        <dbReference type="EMBL" id="CAE7029648.1"/>
    </source>
</evidence>
<evidence type="ECO:0000256" key="1">
    <source>
        <dbReference type="ARBA" id="ARBA00022723"/>
    </source>
</evidence>
<dbReference type="InterPro" id="IPR029052">
    <property type="entry name" value="Metallo-depent_PP-like"/>
</dbReference>
<proteinExistence type="inferred from homology"/>
<dbReference type="GO" id="GO:0046872">
    <property type="term" value="F:metal ion binding"/>
    <property type="evidence" value="ECO:0007669"/>
    <property type="project" value="UniProtKB-KW"/>
</dbReference>
<evidence type="ECO:0000313" key="7">
    <source>
        <dbReference type="Proteomes" id="UP000604046"/>
    </source>
</evidence>
<comment type="caution">
    <text evidence="6">The sequence shown here is derived from an EMBL/GenBank/DDBJ whole genome shotgun (WGS) entry which is preliminary data.</text>
</comment>
<protein>
    <recommendedName>
        <fullName evidence="4">Serine/threonine-protein phosphatase</fullName>
        <ecNumber evidence="4">3.1.3.16</ecNumber>
    </recommendedName>
</protein>
<dbReference type="AlphaFoldDB" id="A0A812IC96"/>
<gene>
    <name evidence="6" type="ORF">SNAT2548_LOCUS3558</name>
</gene>
<dbReference type="Proteomes" id="UP000604046">
    <property type="component" value="Unassembled WGS sequence"/>
</dbReference>
<reference evidence="6" key="1">
    <citation type="submission" date="2021-02" db="EMBL/GenBank/DDBJ databases">
        <authorList>
            <person name="Dougan E. K."/>
            <person name="Rhodes N."/>
            <person name="Thang M."/>
            <person name="Chan C."/>
        </authorList>
    </citation>
    <scope>NUCLEOTIDE SEQUENCE</scope>
</reference>
<comment type="catalytic activity">
    <reaction evidence="4">
        <text>O-phospho-L-threonyl-[protein] + H2O = L-threonyl-[protein] + phosphate</text>
        <dbReference type="Rhea" id="RHEA:47004"/>
        <dbReference type="Rhea" id="RHEA-COMP:11060"/>
        <dbReference type="Rhea" id="RHEA-COMP:11605"/>
        <dbReference type="ChEBI" id="CHEBI:15377"/>
        <dbReference type="ChEBI" id="CHEBI:30013"/>
        <dbReference type="ChEBI" id="CHEBI:43474"/>
        <dbReference type="ChEBI" id="CHEBI:61977"/>
        <dbReference type="EC" id="3.1.3.16"/>
    </reaction>
</comment>
<name>A0A812IC96_9DINO</name>
<dbReference type="EC" id="3.1.3.16" evidence="4"/>
<dbReference type="SUPFAM" id="SSF56300">
    <property type="entry name" value="Metallo-dependent phosphatases"/>
    <property type="match status" value="1"/>
</dbReference>
<dbReference type="SMART" id="SM00156">
    <property type="entry name" value="PP2Ac"/>
    <property type="match status" value="1"/>
</dbReference>
<feature type="domain" description="Serine/threonine specific protein phosphatases" evidence="5">
    <location>
        <begin position="78"/>
        <end position="83"/>
    </location>
</feature>
<sequence>MGNFGKVPWPAHVFSIIFHIPLSRQVFDLLEMFRIGGPVPHTNYLFLGDYVDRGPFSVETIVLLALLKLSHPERITLLRGNHESRQITQVYGFYAECVRKYGDASVGIPEGLDLP</sequence>
<dbReference type="InterPro" id="IPR047129">
    <property type="entry name" value="PPA2-like"/>
</dbReference>
<dbReference type="InterPro" id="IPR004843">
    <property type="entry name" value="Calcineurin-like_PHP"/>
</dbReference>
<dbReference type="GO" id="GO:0004722">
    <property type="term" value="F:protein serine/threonine phosphatase activity"/>
    <property type="evidence" value="ECO:0007669"/>
    <property type="project" value="UniProtKB-EC"/>
</dbReference>
<dbReference type="Gene3D" id="3.60.21.10">
    <property type="match status" value="1"/>
</dbReference>
<dbReference type="PANTHER" id="PTHR45619">
    <property type="entry name" value="SERINE/THREONINE-PROTEIN PHOSPHATASE PP2A-RELATED"/>
    <property type="match status" value="1"/>
</dbReference>